<dbReference type="PANTHER" id="PTHR35372:SF2">
    <property type="entry name" value="SF3 HELICASE DOMAIN-CONTAINING PROTEIN"/>
    <property type="match status" value="1"/>
</dbReference>
<dbReference type="Pfam" id="PF08706">
    <property type="entry name" value="D5_N"/>
    <property type="match status" value="1"/>
</dbReference>
<dbReference type="InterPro" id="IPR014819">
    <property type="entry name" value="PriCT_2"/>
</dbReference>
<dbReference type="SMART" id="SM00885">
    <property type="entry name" value="D5_N"/>
    <property type="match status" value="1"/>
</dbReference>
<keyword evidence="1" id="KW-0547">Nucleotide-binding</keyword>
<dbReference type="RefSeq" id="YP_010084866.1">
    <property type="nucleotide sequence ID" value="NC_055165.1"/>
</dbReference>
<gene>
    <name evidence="5" type="primary">114R</name>
</gene>
<dbReference type="GO" id="GO:0016817">
    <property type="term" value="F:hydrolase activity, acting on acid anhydrides"/>
    <property type="evidence" value="ECO:0007669"/>
    <property type="project" value="InterPro"/>
</dbReference>
<keyword evidence="3" id="KW-0067">ATP-binding</keyword>
<accession>A0A291B0V3</accession>
<evidence type="ECO:0000313" key="6">
    <source>
        <dbReference type="Proteomes" id="UP000297192"/>
    </source>
</evidence>
<evidence type="ECO:0000313" key="5">
    <source>
        <dbReference type="EMBL" id="ATE87123.1"/>
    </source>
</evidence>
<name>A0A291B0V3_9VIRU</name>
<dbReference type="InterPro" id="IPR056443">
    <property type="entry name" value="AEP_C962R"/>
</dbReference>
<proteinExistence type="predicted"/>
<dbReference type="GeneID" id="65099886"/>
<dbReference type="EMBL" id="MF599468">
    <property type="protein sequence ID" value="ATE87123.1"/>
    <property type="molecule type" value="Genomic_DNA"/>
</dbReference>
<dbReference type="KEGG" id="vg:65099886"/>
<dbReference type="PANTHER" id="PTHR35372">
    <property type="entry name" value="ATP BINDING PROTEIN-RELATED"/>
    <property type="match status" value="1"/>
</dbReference>
<dbReference type="InterPro" id="IPR006500">
    <property type="entry name" value="Helicase_put_C_phage/plasmid"/>
</dbReference>
<dbReference type="Pfam" id="PF08707">
    <property type="entry name" value="PriCT_2"/>
    <property type="match status" value="1"/>
</dbReference>
<dbReference type="NCBIfam" id="TIGR01613">
    <property type="entry name" value="primase_Cterm"/>
    <property type="match status" value="1"/>
</dbReference>
<feature type="domain" description="SF3 helicase" evidence="4">
    <location>
        <begin position="585"/>
        <end position="750"/>
    </location>
</feature>
<dbReference type="Pfam" id="PF23162">
    <property type="entry name" value="AEP_C962R"/>
    <property type="match status" value="1"/>
</dbReference>
<reference evidence="5" key="2">
    <citation type="journal article" date="2017" name="Sci. Rep.">
        <title>Characterization of a new member of Iridoviridae, Shrimp hemocyte iridescent virus (SHIV), found in white leg shrimp (Litopenaeus vannamei).</title>
        <authorList>
            <person name="Qiu L."/>
            <person name="Chen M.M."/>
            <person name="Wan X.Y."/>
            <person name="Li C."/>
            <person name="Zhang Q.L."/>
            <person name="Wang R.Y."/>
            <person name="Cheng D.Y."/>
            <person name="Dong X."/>
            <person name="Yang B."/>
            <person name="Wang X.H."/>
            <person name="Xiang J.H."/>
            <person name="Huang J."/>
        </authorList>
    </citation>
    <scope>NUCLEOTIDE SEQUENCE [LARGE SCALE GENOMIC DNA]</scope>
    <source>
        <strain evidence="5">20141215</strain>
    </source>
</reference>
<dbReference type="SUPFAM" id="SSF52540">
    <property type="entry name" value="P-loop containing nucleoside triphosphate hydrolases"/>
    <property type="match status" value="1"/>
</dbReference>
<dbReference type="GO" id="GO:0005524">
    <property type="term" value="F:ATP binding"/>
    <property type="evidence" value="ECO:0007669"/>
    <property type="project" value="UniProtKB-KW"/>
</dbReference>
<evidence type="ECO:0000259" key="4">
    <source>
        <dbReference type="PROSITE" id="PS51206"/>
    </source>
</evidence>
<protein>
    <submittedName>
        <fullName evidence="5">D5 family NTPase ATPase</fullName>
    </submittedName>
</protein>
<organism evidence="5">
    <name type="scientific">Shrimp hemocyte iridescent virus</name>
    <dbReference type="NCBI Taxonomy" id="2039780"/>
    <lineage>
        <taxon>Viruses</taxon>
        <taxon>Varidnaviria</taxon>
        <taxon>Bamfordvirae</taxon>
        <taxon>Nucleocytoviricota</taxon>
        <taxon>Megaviricetes</taxon>
        <taxon>Pimascovirales</taxon>
        <taxon>Pimascovirales incertae sedis</taxon>
        <taxon>Iridoviridae</taxon>
        <taxon>Betairidovirinae</taxon>
        <taxon>Decapodiridovirus</taxon>
        <taxon>Decapodiridovirus litopenaeus1</taxon>
        <taxon>Decapod iridescent virus 1</taxon>
    </lineage>
</organism>
<dbReference type="Proteomes" id="UP000297192">
    <property type="component" value="Segment"/>
</dbReference>
<evidence type="ECO:0000256" key="2">
    <source>
        <dbReference type="ARBA" id="ARBA00022801"/>
    </source>
</evidence>
<evidence type="ECO:0000256" key="1">
    <source>
        <dbReference type="ARBA" id="ARBA00022741"/>
    </source>
</evidence>
<dbReference type="Gene3D" id="3.40.50.300">
    <property type="entry name" value="P-loop containing nucleotide triphosphate hydrolases"/>
    <property type="match status" value="1"/>
</dbReference>
<dbReference type="InterPro" id="IPR027417">
    <property type="entry name" value="P-loop_NTPase"/>
</dbReference>
<dbReference type="PROSITE" id="PS51206">
    <property type="entry name" value="SF3_HELICASE_1"/>
    <property type="match status" value="1"/>
</dbReference>
<dbReference type="InterPro" id="IPR014015">
    <property type="entry name" value="Helicase_SF3_DNA-vir"/>
</dbReference>
<keyword evidence="2" id="KW-0378">Hydrolase</keyword>
<evidence type="ECO:0000256" key="3">
    <source>
        <dbReference type="ARBA" id="ARBA00022840"/>
    </source>
</evidence>
<reference evidence="5" key="1">
    <citation type="journal article" date="2017" name="Arch. Virol.">
        <title>Complete genome sequence of shrimp hemocyte iridescent virus (SHIV) isolated from white leg shrimp, Litopenaeus vannamei.</title>
        <authorList>
            <person name="Qiu L."/>
            <person name="Chen M.M."/>
            <person name="Wang R.Y."/>
            <person name="Wan X.Y."/>
            <person name="Li C."/>
            <person name="Zhang Q.L."/>
            <person name="Dong X."/>
            <person name="Yang B."/>
            <person name="Xiang J.H."/>
            <person name="Huang J."/>
        </authorList>
    </citation>
    <scope>NUCLEOTIDE SEQUENCE [LARGE SCALE GENOMIC DNA]</scope>
    <source>
        <strain evidence="5">20141215</strain>
    </source>
</reference>
<dbReference type="InterPro" id="IPR014818">
    <property type="entry name" value="Phage/plasmid_primase_P4_C"/>
</dbReference>
<sequence>MRCPNDPSYSHVSMGFPKGVFSFGTKMKEFWKIYTDSIESGNSPFLAEKPGKEIPVLCDVDLKVKKSSREDPTEKLYTDHQLKKIIAAYEKAILEVVDFSNVDEMKKNDSFTCVLLEKEPYEIEIAGETFIKNGFHLHFPKLFLDRKAQEVYIIPKVIEYTQGTFDNIKITNFIDTNVTNVRWLMYGSRKENGTPYVATKCFAKGQKQISLKKGLSGYKCSTYPGEEQDDVSCDSKETVEKNLPRILSIFLYDRADDYFFSPKPTVITPMVKEFEDRKSKRKQYDNDNIQKNIQDAEVLIGMMNVSRADDRATWLKVGFCIWNISGGDSDGLSLWLEFSEQSDKFNEAECISQWHKMRPNNFTIGTLKFYAKKDNSEEYNKYVSDKTTGLILEAVEGCHNDIAKILFNEYGTDFICTSIRDKEWYQFKDHIWKPLDRGTSLRERISDDNGIVLKKLREYKDKLGENYRQAKEDGDEDAEEILKEIKKTCALIKQCKSSTFKNHVMVESQEVFYNPEFYNLLNKNPNLIAFKNGVYDFENDVFRDGSPEDYLSVKLPIDYIDYGTIDHPEVIAVDNFFQKVFPNIEIRDYFLDQASFVFVGGNHNKVILFWTGEGNNGKTVTQTLFEKMLGKFAIKFNTSLITGKKANMGAASPELARAGDGVRWAVMDEPNADEIISSGTLKGLTGNDSYWARDLFQRGKETKEIIPFFKLHMICNKLPAIKDADQATWNRIRVIPFESTFKHENDCPVEFEEQMKQKTFPMDKNFTEKIPEMVKPLAWYLIQRWKTIRKCEIVEPEIVTVATSSYRNENDIYKQFEDQCIHQEKNGNLSFTVLYSVFKDWFKEEYPNMTIPIRQTIRKHFISKFGQLERGRWKNFICKKDEDDFGRDSDEDGDDVVNPALLV</sequence>
<dbReference type="InterPro" id="IPR051620">
    <property type="entry name" value="ORF904-like_C"/>
</dbReference>
<keyword evidence="6" id="KW-1185">Reference proteome</keyword>